<protein>
    <submittedName>
        <fullName evidence="2">CSON014669 protein</fullName>
    </submittedName>
</protein>
<reference evidence="2" key="1">
    <citation type="submission" date="2018-04" db="EMBL/GenBank/DDBJ databases">
        <authorList>
            <person name="Go L.Y."/>
            <person name="Mitchell J.A."/>
        </authorList>
    </citation>
    <scope>NUCLEOTIDE SEQUENCE</scope>
    <source>
        <tissue evidence="2">Whole organism</tissue>
    </source>
</reference>
<feature type="transmembrane region" description="Helical" evidence="1">
    <location>
        <begin position="59"/>
        <end position="81"/>
    </location>
</feature>
<name>A0A336KSY2_CULSO</name>
<keyword evidence="1" id="KW-0812">Transmembrane</keyword>
<dbReference type="EMBL" id="UFQS01000845">
    <property type="protein sequence ID" value="SSX07242.1"/>
    <property type="molecule type" value="Genomic_DNA"/>
</dbReference>
<gene>
    <name evidence="2" type="primary">CSON014669</name>
</gene>
<accession>A0A336KSY2</accession>
<evidence type="ECO:0000256" key="1">
    <source>
        <dbReference type="SAM" id="Phobius"/>
    </source>
</evidence>
<dbReference type="EMBL" id="UFQT01000845">
    <property type="protein sequence ID" value="SSX27585.1"/>
    <property type="molecule type" value="Genomic_DNA"/>
</dbReference>
<reference evidence="3" key="2">
    <citation type="submission" date="2018-07" db="EMBL/GenBank/DDBJ databases">
        <authorList>
            <person name="Quirk P.G."/>
            <person name="Krulwich T.A."/>
        </authorList>
    </citation>
    <scope>NUCLEOTIDE SEQUENCE</scope>
</reference>
<evidence type="ECO:0000313" key="3">
    <source>
        <dbReference type="EMBL" id="SSX27585.1"/>
    </source>
</evidence>
<keyword evidence="1" id="KW-0472">Membrane</keyword>
<organism evidence="2">
    <name type="scientific">Culicoides sonorensis</name>
    <name type="common">Biting midge</name>
    <dbReference type="NCBI Taxonomy" id="179676"/>
    <lineage>
        <taxon>Eukaryota</taxon>
        <taxon>Metazoa</taxon>
        <taxon>Ecdysozoa</taxon>
        <taxon>Arthropoda</taxon>
        <taxon>Hexapoda</taxon>
        <taxon>Insecta</taxon>
        <taxon>Pterygota</taxon>
        <taxon>Neoptera</taxon>
        <taxon>Endopterygota</taxon>
        <taxon>Diptera</taxon>
        <taxon>Nematocera</taxon>
        <taxon>Chironomoidea</taxon>
        <taxon>Ceratopogonidae</taxon>
        <taxon>Ceratopogoninae</taxon>
        <taxon>Culicoides</taxon>
        <taxon>Monoculicoides</taxon>
    </lineage>
</organism>
<evidence type="ECO:0000313" key="2">
    <source>
        <dbReference type="EMBL" id="SSX07242.1"/>
    </source>
</evidence>
<keyword evidence="1" id="KW-1133">Transmembrane helix</keyword>
<dbReference type="AlphaFoldDB" id="A0A336KSY2"/>
<dbReference type="VEuPathDB" id="VectorBase:CSON014669"/>
<proteinExistence type="predicted"/>
<sequence length="116" mass="13236">MLDTLIPQIIRDNEPISHNIECVTPSQMFKKKLKDLSENKNHLRCLDRFGNHPEHDGNILIGLLMGICIGIPLTMILMVIFRRGCFGLVRPRGGAGDYSRAYYQRAGVYDDTMHHI</sequence>